<accession>A0A482Z6N3</accession>
<feature type="chain" id="PRO_5019798366" evidence="1">
    <location>
        <begin position="23"/>
        <end position="95"/>
    </location>
</feature>
<proteinExistence type="predicted"/>
<keyword evidence="1" id="KW-0732">Signal</keyword>
<evidence type="ECO:0000256" key="1">
    <source>
        <dbReference type="SAM" id="SignalP"/>
    </source>
</evidence>
<protein>
    <submittedName>
        <fullName evidence="2">U14-Theraphotoxin-Sfo1b_1</fullName>
    </submittedName>
</protein>
<organism evidence="2">
    <name type="scientific">Selenotholus foelschei</name>
    <dbReference type="NCBI Taxonomy" id="1905327"/>
    <lineage>
        <taxon>Eukaryota</taxon>
        <taxon>Metazoa</taxon>
        <taxon>Ecdysozoa</taxon>
        <taxon>Arthropoda</taxon>
        <taxon>Chelicerata</taxon>
        <taxon>Arachnida</taxon>
        <taxon>Araneae</taxon>
        <taxon>Mygalomorphae</taxon>
        <taxon>Avicularoidea</taxon>
        <taxon>Theraphosidae</taxon>
        <taxon>Selenotholus</taxon>
    </lineage>
</organism>
<dbReference type="AlphaFoldDB" id="A0A482Z6N3"/>
<reference evidence="2" key="2">
    <citation type="submission" date="2019-04" db="EMBL/GenBank/DDBJ databases">
        <title>Unravelling the molecular evolution of spider venoms.</title>
        <authorList>
            <person name="Pineda S."/>
        </authorList>
    </citation>
    <scope>NUCLEOTIDE SEQUENCE</scope>
</reference>
<sequence length="95" mass="10605">MKVSALTVIAAVMMAVALLAFGDEEINDDTEKAVGTSFRDVVEVLGLENNEEESRLCSREGEFCYKMRKCCSGLYCKAFVLHCYKIKICCAQKVH</sequence>
<reference evidence="2" key="1">
    <citation type="submission" date="2017-03" db="EMBL/GenBank/DDBJ databases">
        <authorList>
            <person name="QRISCLOUD D."/>
        </authorList>
    </citation>
    <scope>NUCLEOTIDE SEQUENCE</scope>
</reference>
<dbReference type="EMBL" id="HAGO01000125">
    <property type="protein sequence ID" value="SMD29813.1"/>
    <property type="molecule type" value="Transcribed_RNA"/>
</dbReference>
<evidence type="ECO:0000313" key="2">
    <source>
        <dbReference type="EMBL" id="SMD29813.1"/>
    </source>
</evidence>
<name>A0A482Z6N3_9ARAC</name>
<feature type="signal peptide" evidence="1">
    <location>
        <begin position="1"/>
        <end position="22"/>
    </location>
</feature>